<dbReference type="AlphaFoldDB" id="Q2S6S4"/>
<keyword evidence="2" id="KW-1185">Reference proteome</keyword>
<gene>
    <name evidence="1" type="ordered locus">HCH_07035</name>
</gene>
<reference evidence="1 2" key="1">
    <citation type="journal article" date="2005" name="Nucleic Acids Res.">
        <title>Genomic blueprint of Hahella chejuensis, a marine microbe producing an algicidal agent.</title>
        <authorList>
            <person name="Jeong H."/>
            <person name="Yim J.H."/>
            <person name="Lee C."/>
            <person name="Choi S.-H."/>
            <person name="Park Y.K."/>
            <person name="Yoon S.H."/>
            <person name="Hur C.-G."/>
            <person name="Kang H.-Y."/>
            <person name="Kim D."/>
            <person name="Lee H.H."/>
            <person name="Park K.H."/>
            <person name="Park S.-H."/>
            <person name="Park H.-S."/>
            <person name="Lee H.K."/>
            <person name="Oh T.K."/>
            <person name="Kim J.F."/>
        </authorList>
    </citation>
    <scope>NUCLEOTIDE SEQUENCE [LARGE SCALE GENOMIC DNA]</scope>
    <source>
        <strain evidence="1 2">KCTC 2396</strain>
    </source>
</reference>
<dbReference type="HOGENOM" id="CLU_1188619_0_0_6"/>
<dbReference type="EMBL" id="CP000155">
    <property type="protein sequence ID" value="ABC33650.1"/>
    <property type="molecule type" value="Genomic_DNA"/>
</dbReference>
<evidence type="ECO:0000313" key="2">
    <source>
        <dbReference type="Proteomes" id="UP000000238"/>
    </source>
</evidence>
<name>Q2S6S4_HAHCH</name>
<protein>
    <submittedName>
        <fullName evidence="1">Uncharacterized protein</fullName>
    </submittedName>
</protein>
<dbReference type="KEGG" id="hch:HCH_07035"/>
<proteinExistence type="predicted"/>
<evidence type="ECO:0000313" key="1">
    <source>
        <dbReference type="EMBL" id="ABC33650.1"/>
    </source>
</evidence>
<dbReference type="eggNOG" id="ENOG50335M6">
    <property type="taxonomic scope" value="Bacteria"/>
</dbReference>
<sequence>MAFSSLGKAPVALQCNPRWHRTLLEATEAAIYLAWTRLKEQSDSVIEAKDEDRITNELLKELRRVRKNGDIARFIPEIFSVPTRDSKVESLNGDSIDQMPDITIYPANPREVVTDETQDALFYECKVLDGKRNLDRYRKDGIDRFLDGRYAWAMPHAGMIAYVFERRNTCPVSSLQSYFSRLLDGVPIAELVGCEEQPSKVFDALGVNVADVALTRHKRKKLPMIDLRHLWLF</sequence>
<dbReference type="OrthoDB" id="287957at2"/>
<accession>Q2S6S4</accession>
<organism evidence="1 2">
    <name type="scientific">Hahella chejuensis (strain KCTC 2396)</name>
    <dbReference type="NCBI Taxonomy" id="349521"/>
    <lineage>
        <taxon>Bacteria</taxon>
        <taxon>Pseudomonadati</taxon>
        <taxon>Pseudomonadota</taxon>
        <taxon>Gammaproteobacteria</taxon>
        <taxon>Oceanospirillales</taxon>
        <taxon>Hahellaceae</taxon>
        <taxon>Hahella</taxon>
    </lineage>
</organism>
<dbReference type="Proteomes" id="UP000000238">
    <property type="component" value="Chromosome"/>
</dbReference>
<dbReference type="RefSeq" id="WP_011400700.1">
    <property type="nucleotide sequence ID" value="NC_007645.1"/>
</dbReference>